<feature type="transmembrane region" description="Helical" evidence="1">
    <location>
        <begin position="165"/>
        <end position="187"/>
    </location>
</feature>
<dbReference type="EMBL" id="AM466028">
    <property type="protein sequence ID" value="CAN83449.1"/>
    <property type="molecule type" value="Genomic_DNA"/>
</dbReference>
<dbReference type="AlphaFoldDB" id="A5BNU3"/>
<protein>
    <submittedName>
        <fullName evidence="2">Uncharacterized protein</fullName>
    </submittedName>
</protein>
<reference evidence="2" key="1">
    <citation type="journal article" date="2007" name="PLoS ONE">
        <title>The first genome sequence of an elite grapevine cultivar (Pinot noir Vitis vinifera L.): coping with a highly heterozygous genome.</title>
        <authorList>
            <person name="Velasco R."/>
            <person name="Zharkikh A."/>
            <person name="Troggio M."/>
            <person name="Cartwright D.A."/>
            <person name="Cestaro A."/>
            <person name="Pruss D."/>
            <person name="Pindo M."/>
            <person name="FitzGerald L.M."/>
            <person name="Vezzulli S."/>
            <person name="Reid J."/>
            <person name="Malacarne G."/>
            <person name="Iliev D."/>
            <person name="Coppola G."/>
            <person name="Wardell B."/>
            <person name="Micheletti D."/>
            <person name="Macalma T."/>
            <person name="Facci M."/>
            <person name="Mitchell J.T."/>
            <person name="Perazzolli M."/>
            <person name="Eldredge G."/>
            <person name="Gatto P."/>
            <person name="Oyzerski R."/>
            <person name="Moretto M."/>
            <person name="Gutin N."/>
            <person name="Stefanini M."/>
            <person name="Chen Y."/>
            <person name="Segala C."/>
            <person name="Davenport C."/>
            <person name="Dematte L."/>
            <person name="Mraz A."/>
            <person name="Battilana J."/>
            <person name="Stormo K."/>
            <person name="Costa F."/>
            <person name="Tao Q."/>
            <person name="Si-Ammour A."/>
            <person name="Harkins T."/>
            <person name="Lackey A."/>
            <person name="Perbost C."/>
            <person name="Taillon B."/>
            <person name="Stella A."/>
            <person name="Solovyev V."/>
            <person name="Fawcett J.A."/>
            <person name="Sterck L."/>
            <person name="Vandepoele K."/>
            <person name="Grando S.M."/>
            <person name="Toppo S."/>
            <person name="Moser C."/>
            <person name="Lanchbury J."/>
            <person name="Bogden R."/>
            <person name="Skolnick M."/>
            <person name="Sgaramella V."/>
            <person name="Bhatnagar S.K."/>
            <person name="Fontana P."/>
            <person name="Gutin A."/>
            <person name="Van de Peer Y."/>
            <person name="Salamini F."/>
            <person name="Viola R."/>
        </authorList>
    </citation>
    <scope>NUCLEOTIDE SEQUENCE</scope>
</reference>
<keyword evidence="1" id="KW-0812">Transmembrane</keyword>
<sequence length="542" mass="62030">MAFRVVIAAFQYSVFRAIIGFQFDVQSHISQFDVQSRILSFRLSEPPSHLRFGIQSRVLFLFGVQNHCLSSFRHSEPSLISISVQSYLHRIFSFGVQSHHHIFAQHSESSLSLLSVGVQSHLHHIFSFDIQSHHTSVSVFRVIIITSSFGVRSHRYHFSVLEFRAILITFSVLAFRAITVAFSVSAFRCHHRIFVRRSEPSSHIRSAFRAIIITSQCRRSEPSSSYFQFRHSEPSRISIGVQSHHHIFAQHSEPSLSLLSVGVQSHPHHIFSFDIQSHHASVSVFRAIIITSSFGVQSPQSHSRFRRSDAVIAFSFGVQSHHASVSVFRAILITFSVLAFNIVITSEFDVQSHFPDFGVQSHYRIFVRRLEPSSSLLSIGVQSHPHRIFDFGIQHHHRFSVRRSTPLHHPFRRSEPHLRFGFQSCLHHLPPHTRHRSYRLHQRLVGQRPGELHDLPYKHGVVTLHAPRTCSHPLITPLAVITHSGYACICTSNQWQQHLLDIARPPPRLISSLRRRGFPLRHVATAPLFIVPPDYYSKSAIL</sequence>
<proteinExistence type="predicted"/>
<keyword evidence="1" id="KW-0472">Membrane</keyword>
<name>A5BNU3_VITVI</name>
<organism evidence="2">
    <name type="scientific">Vitis vinifera</name>
    <name type="common">Grape</name>
    <dbReference type="NCBI Taxonomy" id="29760"/>
    <lineage>
        <taxon>Eukaryota</taxon>
        <taxon>Viridiplantae</taxon>
        <taxon>Streptophyta</taxon>
        <taxon>Embryophyta</taxon>
        <taxon>Tracheophyta</taxon>
        <taxon>Spermatophyta</taxon>
        <taxon>Magnoliopsida</taxon>
        <taxon>eudicotyledons</taxon>
        <taxon>Gunneridae</taxon>
        <taxon>Pentapetalae</taxon>
        <taxon>rosids</taxon>
        <taxon>Vitales</taxon>
        <taxon>Vitaceae</taxon>
        <taxon>Viteae</taxon>
        <taxon>Vitis</taxon>
    </lineage>
</organism>
<gene>
    <name evidence="2" type="ORF">VITISV_021465</name>
</gene>
<evidence type="ECO:0000256" key="1">
    <source>
        <dbReference type="SAM" id="Phobius"/>
    </source>
</evidence>
<keyword evidence="1" id="KW-1133">Transmembrane helix</keyword>
<evidence type="ECO:0000313" key="2">
    <source>
        <dbReference type="EMBL" id="CAN83449.1"/>
    </source>
</evidence>
<accession>A5BNU3</accession>
<feature type="transmembrane region" description="Helical" evidence="1">
    <location>
        <begin position="327"/>
        <end position="344"/>
    </location>
</feature>